<sequence>MATTEQATDLVPGKVNGATAGKEFDASLTKGDVFTSRDVDAFEVPSFKDEIWRFTPLKRLRGLHDGKGVEVTGSVGLTVADNDGNPVDGVSVENVTTDDPRIGEAGEPRDRVQAQAFTSTDTATIVTVAKERELETPVVVKMTGPGEDKVAFAHTQIRVERFARAIVVLDQVGSGTIGENVEFIVEDGGYLEVITVQDWEDDAAHLAGHHLKVGRDARVRYTAASFGGELIRVSADGHFTAPGGEIEMFGLYFADDGQHIEHRLLVDHDTPNCRSNIMYKGALQGDKASKLPDAHAVWVGDVLIRAAATGTDTYELNRNLILTDGARADSIPNLEIETGEIEGAGHASATGRFDDDQLFYFQARGIPEDVARRLVVRGFFGEVIAKISVKDVRERLAEYVEDELALVGV</sequence>
<dbReference type="SUPFAM" id="SSF101960">
    <property type="entry name" value="Stabilizer of iron transporter SufD"/>
    <property type="match status" value="1"/>
</dbReference>
<dbReference type="InterPro" id="IPR000825">
    <property type="entry name" value="SUF_FeS_clus_asmbl_SufBD_core"/>
</dbReference>
<evidence type="ECO:0000256" key="2">
    <source>
        <dbReference type="SAM" id="MobiDB-lite"/>
    </source>
</evidence>
<dbReference type="PANTHER" id="PTHR43575">
    <property type="entry name" value="PROTEIN ABCI7, CHLOROPLASTIC"/>
    <property type="match status" value="1"/>
</dbReference>
<dbReference type="InterPro" id="IPR011542">
    <property type="entry name" value="SUF_FeS_clus_asmbl_SufD"/>
</dbReference>
<dbReference type="InterPro" id="IPR037284">
    <property type="entry name" value="SUF_FeS_clus_asmbl_SufBD_sf"/>
</dbReference>
<reference evidence="4 5" key="1">
    <citation type="submission" date="2016-06" db="EMBL/GenBank/DDBJ databases">
        <title>Complete genome sequence of a saline-alkali tolerant type strain Dietzia timorensis ID05-A0528T.</title>
        <authorList>
            <person name="Wu X."/>
        </authorList>
    </citation>
    <scope>NUCLEOTIDE SEQUENCE [LARGE SCALE GENOMIC DNA]</scope>
    <source>
        <strain evidence="4 5">ID05-A0528</strain>
    </source>
</reference>
<dbReference type="KEGG" id="dtm:BJL86_1684"/>
<evidence type="ECO:0000313" key="4">
    <source>
        <dbReference type="EMBL" id="ANI92460.1"/>
    </source>
</evidence>
<dbReference type="EMBL" id="CP015961">
    <property type="protein sequence ID" value="ANI92460.1"/>
    <property type="molecule type" value="Genomic_DNA"/>
</dbReference>
<dbReference type="RefSeq" id="WP_082908280.1">
    <property type="nucleotide sequence ID" value="NZ_CP015961.1"/>
</dbReference>
<dbReference type="Pfam" id="PF01458">
    <property type="entry name" value="SUFBD_core"/>
    <property type="match status" value="1"/>
</dbReference>
<accession>A0A173LPG8</accession>
<dbReference type="InterPro" id="IPR055346">
    <property type="entry name" value="Fe-S_cluster_assembly_SufBD"/>
</dbReference>
<proteinExistence type="inferred from homology"/>
<evidence type="ECO:0000313" key="5">
    <source>
        <dbReference type="Proteomes" id="UP000186104"/>
    </source>
</evidence>
<feature type="region of interest" description="Disordered" evidence="2">
    <location>
        <begin position="80"/>
        <end position="106"/>
    </location>
</feature>
<evidence type="ECO:0000256" key="1">
    <source>
        <dbReference type="ARBA" id="ARBA00043967"/>
    </source>
</evidence>
<dbReference type="NCBIfam" id="TIGR01981">
    <property type="entry name" value="sufD"/>
    <property type="match status" value="1"/>
</dbReference>
<keyword evidence="5" id="KW-1185">Reference proteome</keyword>
<dbReference type="GO" id="GO:0016226">
    <property type="term" value="P:iron-sulfur cluster assembly"/>
    <property type="evidence" value="ECO:0007669"/>
    <property type="project" value="InterPro"/>
</dbReference>
<feature type="domain" description="SUF system FeS cluster assembly SufBD core" evidence="3">
    <location>
        <begin position="146"/>
        <end position="379"/>
    </location>
</feature>
<dbReference type="AlphaFoldDB" id="A0A173LPG8"/>
<gene>
    <name evidence="4" type="ORF">BJL86_1684</name>
</gene>
<evidence type="ECO:0000259" key="3">
    <source>
        <dbReference type="Pfam" id="PF01458"/>
    </source>
</evidence>
<dbReference type="PANTHER" id="PTHR43575:SF1">
    <property type="entry name" value="PROTEIN ABCI7, CHLOROPLASTIC"/>
    <property type="match status" value="1"/>
</dbReference>
<protein>
    <submittedName>
        <fullName evidence="4">UPF0051 protein</fullName>
    </submittedName>
</protein>
<name>A0A173LPG8_9ACTN</name>
<dbReference type="OrthoDB" id="9803529at2"/>
<dbReference type="STRING" id="499555.BJL86_1684"/>
<dbReference type="Proteomes" id="UP000186104">
    <property type="component" value="Chromosome"/>
</dbReference>
<organism evidence="4 5">
    <name type="scientific">Dietzia timorensis</name>
    <dbReference type="NCBI Taxonomy" id="499555"/>
    <lineage>
        <taxon>Bacteria</taxon>
        <taxon>Bacillati</taxon>
        <taxon>Actinomycetota</taxon>
        <taxon>Actinomycetes</taxon>
        <taxon>Mycobacteriales</taxon>
        <taxon>Dietziaceae</taxon>
        <taxon>Dietzia</taxon>
    </lineage>
</organism>
<comment type="similarity">
    <text evidence="1">Belongs to the iron-sulfur cluster assembly SufBD family.</text>
</comment>